<feature type="domain" description="Chitin-binding type-3" evidence="3">
    <location>
        <begin position="427"/>
        <end position="473"/>
    </location>
</feature>
<dbReference type="InterPro" id="IPR040794">
    <property type="entry name" value="CE2_N"/>
</dbReference>
<dbReference type="CDD" id="cd12214">
    <property type="entry name" value="ChiA1_BD"/>
    <property type="match status" value="2"/>
</dbReference>
<dbReference type="SUPFAM" id="SSF51055">
    <property type="entry name" value="Carbohydrate binding domain"/>
    <property type="match status" value="2"/>
</dbReference>
<dbReference type="GO" id="GO:0030246">
    <property type="term" value="F:carbohydrate binding"/>
    <property type="evidence" value="ECO:0007669"/>
    <property type="project" value="InterPro"/>
</dbReference>
<evidence type="ECO:0000259" key="3">
    <source>
        <dbReference type="SMART" id="SM00495"/>
    </source>
</evidence>
<dbReference type="InterPro" id="IPR037461">
    <property type="entry name" value="CtCE2-like_dom"/>
</dbReference>
<evidence type="ECO:0000256" key="2">
    <source>
        <dbReference type="ARBA" id="ARBA00023326"/>
    </source>
</evidence>
<sequence>MMNEVVKKSRKWLMVSLMFLVLFAMLPVLSFASNPANEPKEWAANTFYEVKAIVTFQGSYYECLQSHQSLTGWEPANTPAIWKKTDLLTYSQAGGRLQQEGTAVAYSWPGIYFTANFTGTGIGIRLNDWFNRYNIQIDGAFHTKLVNPGKTTYWINGLSNGQHTIKLSKVSESTWNSGRFEGLVPAEGGSLLDPPPSPARQIEFIGDSWTVGFGNLANTRECTYEQTVANTDTNLSFGVLTAGHYGADYQINGYSGTGMVRNYSGASPDINYRTYYDRALLETEGNVWNNFGDWKPQVVVIELGVNDFSTSLQPNEPYTPETLKAAYKSAYHGFIDKLRGKYGNDTDIIVSATYLWPDNVYSQYTQEIVDEEHARGDSRVHYFYFGGIGLNACLWHPDVNDHQSISNQLIGLIDQLPHGWNGIQAGETVWSPNRTYQVNDLVTYKGISYKCLQAHSAKTEWDPVHAISLWKIKV</sequence>
<dbReference type="InterPro" id="IPR001087">
    <property type="entry name" value="GDSL"/>
</dbReference>
<dbReference type="Pfam" id="PF00657">
    <property type="entry name" value="Lipase_GDSL"/>
    <property type="match status" value="1"/>
</dbReference>
<dbReference type="PANTHER" id="PTHR37834:SF2">
    <property type="entry name" value="ESTERASE, SGNH HYDROLASE-TYPE"/>
    <property type="match status" value="1"/>
</dbReference>
<dbReference type="AlphaFoldDB" id="A0A6G3ZY68"/>
<keyword evidence="1" id="KW-0378">Hydrolase</keyword>
<keyword evidence="2" id="KW-0119">Carbohydrate metabolism</keyword>
<dbReference type="InterPro" id="IPR003610">
    <property type="entry name" value="CBM5/12"/>
</dbReference>
<evidence type="ECO:0000256" key="1">
    <source>
        <dbReference type="ARBA" id="ARBA00022801"/>
    </source>
</evidence>
<dbReference type="EMBL" id="JAAIKC010000003">
    <property type="protein sequence ID" value="NEW06529.1"/>
    <property type="molecule type" value="Genomic_DNA"/>
</dbReference>
<keyword evidence="2" id="KW-0624">Polysaccharide degradation</keyword>
<dbReference type="GO" id="GO:0005576">
    <property type="term" value="C:extracellular region"/>
    <property type="evidence" value="ECO:0007669"/>
    <property type="project" value="InterPro"/>
</dbReference>
<dbReference type="InterPro" id="IPR036573">
    <property type="entry name" value="CBM_sf_5/12"/>
</dbReference>
<dbReference type="GO" id="GO:0004553">
    <property type="term" value="F:hydrolase activity, hydrolyzing O-glycosyl compounds"/>
    <property type="evidence" value="ECO:0007669"/>
    <property type="project" value="InterPro"/>
</dbReference>
<dbReference type="SMART" id="SM00495">
    <property type="entry name" value="ChtBD3"/>
    <property type="match status" value="2"/>
</dbReference>
<proteinExistence type="predicted"/>
<organism evidence="4">
    <name type="scientific">Paenibacillus sp. SYP-B3998</name>
    <dbReference type="NCBI Taxonomy" id="2678564"/>
    <lineage>
        <taxon>Bacteria</taxon>
        <taxon>Bacillati</taxon>
        <taxon>Bacillota</taxon>
        <taxon>Bacilli</taxon>
        <taxon>Bacillales</taxon>
        <taxon>Paenibacillaceae</taxon>
        <taxon>Paenibacillus</taxon>
    </lineage>
</organism>
<dbReference type="CDD" id="cd01831">
    <property type="entry name" value="Endoglucanase_E_like"/>
    <property type="match status" value="1"/>
</dbReference>
<evidence type="ECO:0000313" key="4">
    <source>
        <dbReference type="EMBL" id="NEW06529.1"/>
    </source>
</evidence>
<accession>A0A6G3ZY68</accession>
<dbReference type="GO" id="GO:0052689">
    <property type="term" value="F:carboxylic ester hydrolase activity"/>
    <property type="evidence" value="ECO:0007669"/>
    <property type="project" value="InterPro"/>
</dbReference>
<dbReference type="Pfam" id="PF17996">
    <property type="entry name" value="CE2_N"/>
    <property type="match status" value="1"/>
</dbReference>
<dbReference type="InterPro" id="IPR036514">
    <property type="entry name" value="SGNH_hydro_sf"/>
</dbReference>
<dbReference type="Gene3D" id="2.10.10.20">
    <property type="entry name" value="Carbohydrate-binding module superfamily 5/12"/>
    <property type="match status" value="2"/>
</dbReference>
<comment type="caution">
    <text evidence="4">The sequence shown here is derived from an EMBL/GenBank/DDBJ whole genome shotgun (WGS) entry which is preliminary data.</text>
</comment>
<dbReference type="Pfam" id="PF02839">
    <property type="entry name" value="CBM_5_12"/>
    <property type="match status" value="2"/>
</dbReference>
<dbReference type="GO" id="GO:0000272">
    <property type="term" value="P:polysaccharide catabolic process"/>
    <property type="evidence" value="ECO:0007669"/>
    <property type="project" value="UniProtKB-KW"/>
</dbReference>
<dbReference type="SUPFAM" id="SSF52266">
    <property type="entry name" value="SGNH hydrolase"/>
    <property type="match status" value="1"/>
</dbReference>
<dbReference type="Gene3D" id="2.60.120.260">
    <property type="entry name" value="Galactose-binding domain-like"/>
    <property type="match status" value="1"/>
</dbReference>
<dbReference type="InterPro" id="IPR052762">
    <property type="entry name" value="PCW_deacetylase/CE"/>
</dbReference>
<feature type="domain" description="Chitin-binding type-3" evidence="3">
    <location>
        <begin position="39"/>
        <end position="85"/>
    </location>
</feature>
<name>A0A6G3ZY68_9BACL</name>
<protein>
    <submittedName>
        <fullName evidence="4">Acetylxylan esterase</fullName>
    </submittedName>
</protein>
<reference evidence="4" key="1">
    <citation type="submission" date="2020-02" db="EMBL/GenBank/DDBJ databases">
        <authorList>
            <person name="Shen X.-R."/>
            <person name="Zhang Y.-X."/>
        </authorList>
    </citation>
    <scope>NUCLEOTIDE SEQUENCE</scope>
    <source>
        <strain evidence="4">SYP-B3998</strain>
    </source>
</reference>
<dbReference type="RefSeq" id="WP_163945720.1">
    <property type="nucleotide sequence ID" value="NZ_JAAIKC010000003.1"/>
</dbReference>
<dbReference type="Gene3D" id="3.40.50.1110">
    <property type="entry name" value="SGNH hydrolase"/>
    <property type="match status" value="1"/>
</dbReference>
<gene>
    <name evidence="4" type="ORF">GK047_10950</name>
</gene>
<dbReference type="PANTHER" id="PTHR37834">
    <property type="entry name" value="GDSL-LIKE LIPASE/ACYLHYDROLASE DOMAIN PROTEIN (AFU_ORTHOLOGUE AFUA_2G00620)"/>
    <property type="match status" value="1"/>
</dbReference>